<dbReference type="RefSeq" id="XP_003029749.1">
    <property type="nucleotide sequence ID" value="XM_003029703.1"/>
</dbReference>
<accession>D8QC10</accession>
<dbReference type="Proteomes" id="UP000007431">
    <property type="component" value="Unassembled WGS sequence"/>
</dbReference>
<sequence>MNVQGASEAYFSPSNVASPLASLPSFASNLASLPGTLASLPGTLWRLYVDYLWNYDANSWVAHAAYSMRVMAVLLMLPITVLTMLDIASYVIARTLGVIDDTRASTSDKLPPPIIRIHAASRRNTLDQSSESTADSPYASTSASSSPAHDIAGFPASSDPSDPNAPSSSHSGLPTSSDPFSNSQPFNSDLASPTPFPPASSALPTEYSFSDDEESLHLPGYEGNLKLSGYGVFSPAASQPGSPVLSRKGLPGSAAGSVGASEGRSLAGSVAGSEGRGSVPGTPDGTRSLQLDGVWKGLNGLKALETPDGTRSVQLGDEDGLVFRGKKRGDGEEET</sequence>
<dbReference type="EMBL" id="GL377309">
    <property type="protein sequence ID" value="EFI94846.1"/>
    <property type="molecule type" value="Genomic_DNA"/>
</dbReference>
<evidence type="ECO:0000256" key="2">
    <source>
        <dbReference type="SAM" id="Phobius"/>
    </source>
</evidence>
<gene>
    <name evidence="3" type="ORF">SCHCODRAFT_111418</name>
</gene>
<feature type="compositionally biased region" description="Low complexity" evidence="1">
    <location>
        <begin position="252"/>
        <end position="261"/>
    </location>
</feature>
<keyword evidence="2" id="KW-1133">Transmembrane helix</keyword>
<dbReference type="KEGG" id="scm:SCHCO_02634404"/>
<feature type="region of interest" description="Disordered" evidence="1">
    <location>
        <begin position="306"/>
        <end position="335"/>
    </location>
</feature>
<dbReference type="HOGENOM" id="CLU_071669_0_0_1"/>
<evidence type="ECO:0000256" key="1">
    <source>
        <dbReference type="SAM" id="MobiDB-lite"/>
    </source>
</evidence>
<feature type="region of interest" description="Disordered" evidence="1">
    <location>
        <begin position="110"/>
        <end position="291"/>
    </location>
</feature>
<proteinExistence type="predicted"/>
<feature type="transmembrane region" description="Helical" evidence="2">
    <location>
        <begin position="70"/>
        <end position="93"/>
    </location>
</feature>
<keyword evidence="4" id="KW-1185">Reference proteome</keyword>
<evidence type="ECO:0000313" key="4">
    <source>
        <dbReference type="Proteomes" id="UP000007431"/>
    </source>
</evidence>
<dbReference type="GeneID" id="9591169"/>
<organism evidence="4">
    <name type="scientific">Schizophyllum commune (strain H4-8 / FGSC 9210)</name>
    <name type="common">Split gill fungus</name>
    <dbReference type="NCBI Taxonomy" id="578458"/>
    <lineage>
        <taxon>Eukaryota</taxon>
        <taxon>Fungi</taxon>
        <taxon>Dikarya</taxon>
        <taxon>Basidiomycota</taxon>
        <taxon>Agaricomycotina</taxon>
        <taxon>Agaricomycetes</taxon>
        <taxon>Agaricomycetidae</taxon>
        <taxon>Agaricales</taxon>
        <taxon>Schizophyllaceae</taxon>
        <taxon>Schizophyllum</taxon>
    </lineage>
</organism>
<keyword evidence="2" id="KW-0812">Transmembrane</keyword>
<feature type="compositionally biased region" description="Polar residues" evidence="1">
    <location>
        <begin position="122"/>
        <end position="131"/>
    </location>
</feature>
<feature type="compositionally biased region" description="Low complexity" evidence="1">
    <location>
        <begin position="132"/>
        <end position="148"/>
    </location>
</feature>
<dbReference type="InParanoid" id="D8QC10"/>
<keyword evidence="2" id="KW-0472">Membrane</keyword>
<dbReference type="OrthoDB" id="3363417at2759"/>
<dbReference type="eggNOG" id="ENOG502SSSM">
    <property type="taxonomic scope" value="Eukaryota"/>
</dbReference>
<reference evidence="3 4" key="1">
    <citation type="journal article" date="2010" name="Nat. Biotechnol.">
        <title>Genome sequence of the model mushroom Schizophyllum commune.</title>
        <authorList>
            <person name="Ohm R.A."/>
            <person name="de Jong J.F."/>
            <person name="Lugones L.G."/>
            <person name="Aerts A."/>
            <person name="Kothe E."/>
            <person name="Stajich J.E."/>
            <person name="de Vries R.P."/>
            <person name="Record E."/>
            <person name="Levasseur A."/>
            <person name="Baker S.E."/>
            <person name="Bartholomew K.A."/>
            <person name="Coutinho P.M."/>
            <person name="Erdmann S."/>
            <person name="Fowler T.J."/>
            <person name="Gathman A.C."/>
            <person name="Lombard V."/>
            <person name="Henrissat B."/>
            <person name="Knabe N."/>
            <person name="Kuees U."/>
            <person name="Lilly W.W."/>
            <person name="Lindquist E."/>
            <person name="Lucas S."/>
            <person name="Magnuson J.K."/>
            <person name="Piumi F."/>
            <person name="Raudaskoski M."/>
            <person name="Salamov A."/>
            <person name="Schmutz J."/>
            <person name="Schwarze F.W.M.R."/>
            <person name="vanKuyk P.A."/>
            <person name="Horton J.S."/>
            <person name="Grigoriev I.V."/>
            <person name="Woesten H.A.B."/>
        </authorList>
    </citation>
    <scope>NUCLEOTIDE SEQUENCE [LARGE SCALE GENOMIC DNA]</scope>
    <source>
        <strain evidence="4">H4-8 / FGSC 9210</strain>
    </source>
</reference>
<dbReference type="AlphaFoldDB" id="D8QC10"/>
<feature type="compositionally biased region" description="Low complexity" evidence="1">
    <location>
        <begin position="155"/>
        <end position="179"/>
    </location>
</feature>
<feature type="non-terminal residue" evidence="3">
    <location>
        <position position="335"/>
    </location>
</feature>
<dbReference type="VEuPathDB" id="FungiDB:SCHCODRAFT_02634404"/>
<dbReference type="OMA" id="CHRIHSI"/>
<feature type="compositionally biased region" description="Polar residues" evidence="1">
    <location>
        <begin position="180"/>
        <end position="189"/>
    </location>
</feature>
<evidence type="ECO:0000313" key="3">
    <source>
        <dbReference type="EMBL" id="EFI94846.1"/>
    </source>
</evidence>
<name>D8QC10_SCHCM</name>
<protein>
    <submittedName>
        <fullName evidence="3">Expressed protein</fullName>
    </submittedName>
</protein>